<reference evidence="1" key="1">
    <citation type="journal article" date="2021" name="PeerJ">
        <title>Extensive microbial diversity within the chicken gut microbiome revealed by metagenomics and culture.</title>
        <authorList>
            <person name="Gilroy R."/>
            <person name="Ravi A."/>
            <person name="Getino M."/>
            <person name="Pursley I."/>
            <person name="Horton D.L."/>
            <person name="Alikhan N.F."/>
            <person name="Baker D."/>
            <person name="Gharbi K."/>
            <person name="Hall N."/>
            <person name="Watson M."/>
            <person name="Adriaenssens E.M."/>
            <person name="Foster-Nyarko E."/>
            <person name="Jarju S."/>
            <person name="Secka A."/>
            <person name="Antonio M."/>
            <person name="Oren A."/>
            <person name="Chaudhuri R.R."/>
            <person name="La Ragione R."/>
            <person name="Hildebrand F."/>
            <person name="Pallen M.J."/>
        </authorList>
    </citation>
    <scope>NUCLEOTIDE SEQUENCE</scope>
    <source>
        <strain evidence="1">687</strain>
    </source>
</reference>
<dbReference type="AlphaFoldDB" id="A0A9E2KMR9"/>
<dbReference type="InterPro" id="IPR019647">
    <property type="entry name" value="PhoP_reg_network_YrbL"/>
</dbReference>
<dbReference type="Proteomes" id="UP000824150">
    <property type="component" value="Unassembled WGS sequence"/>
</dbReference>
<dbReference type="Pfam" id="PF10707">
    <property type="entry name" value="YrbL-PhoP_reg"/>
    <property type="match status" value="1"/>
</dbReference>
<reference evidence="1" key="2">
    <citation type="submission" date="2021-04" db="EMBL/GenBank/DDBJ databases">
        <authorList>
            <person name="Gilroy R."/>
        </authorList>
    </citation>
    <scope>NUCLEOTIDE SEQUENCE</scope>
    <source>
        <strain evidence="1">687</strain>
    </source>
</reference>
<protein>
    <submittedName>
        <fullName evidence="1">PhoP regulatory network YrbL family protein</fullName>
    </submittedName>
</protein>
<name>A0A9E2KMR9_9GAMM</name>
<comment type="caution">
    <text evidence="1">The sequence shown here is derived from an EMBL/GenBank/DDBJ whole genome shotgun (WGS) entry which is preliminary data.</text>
</comment>
<dbReference type="EMBL" id="JAHLFG010000018">
    <property type="protein sequence ID" value="MBU3826177.1"/>
    <property type="molecule type" value="Genomic_DNA"/>
</dbReference>
<organism evidence="1 2">
    <name type="scientific">Candidatus Anaerobiospirillum merdipullorum</name>
    <dbReference type="NCBI Taxonomy" id="2838450"/>
    <lineage>
        <taxon>Bacteria</taxon>
        <taxon>Pseudomonadati</taxon>
        <taxon>Pseudomonadota</taxon>
        <taxon>Gammaproteobacteria</taxon>
        <taxon>Aeromonadales</taxon>
        <taxon>Succinivibrionaceae</taxon>
        <taxon>Anaerobiospirillum</taxon>
    </lineage>
</organism>
<evidence type="ECO:0000313" key="1">
    <source>
        <dbReference type="EMBL" id="MBU3826177.1"/>
    </source>
</evidence>
<gene>
    <name evidence="1" type="ORF">IAA31_01595</name>
</gene>
<accession>A0A9E2KMR9</accession>
<sequence length="212" mass="24193">MSIMSLLYGRRYPPLNLDFASLREIGAGSNRRCFVDPRQPDLLYKLSKPGCNAITKNEIAYFNFLKKHQIPFTHIPEFYGGFYCQHELGLVQSYIASDSSKEVLGLDQLLLRPDLLQILPPTELQQAYEELKHYLLTYNVLPADMFCHNVLLVKEKVSGKIKLYLIDGLGPHLLIPINVLLRKFGRRTILKQCHKFCLSVAATSGGRMQLEP</sequence>
<evidence type="ECO:0000313" key="2">
    <source>
        <dbReference type="Proteomes" id="UP000824150"/>
    </source>
</evidence>
<proteinExistence type="predicted"/>